<protein>
    <submittedName>
        <fullName evidence="1">Uncharacterized protein</fullName>
    </submittedName>
</protein>
<dbReference type="EMBL" id="UINC01160411">
    <property type="protein sequence ID" value="SVD59037.1"/>
    <property type="molecule type" value="Genomic_DNA"/>
</dbReference>
<dbReference type="AlphaFoldDB" id="A0A382WJL0"/>
<evidence type="ECO:0000313" key="1">
    <source>
        <dbReference type="EMBL" id="SVD59037.1"/>
    </source>
</evidence>
<accession>A0A382WJL0</accession>
<sequence>VQGFMQVVDHKTGGDSGSLLSNTTNAIIFKTNKDLDMVLEDWKKRKTAICIELGKLETIEYPDRYKDKEDPDEVVLRIRGESKWDQFLSNHDINSCEGCEECELRVKEWGEE</sequence>
<feature type="non-terminal residue" evidence="1">
    <location>
        <position position="1"/>
    </location>
</feature>
<proteinExistence type="predicted"/>
<gene>
    <name evidence="1" type="ORF">METZ01_LOCUS411891</name>
</gene>
<name>A0A382WJL0_9ZZZZ</name>
<organism evidence="1">
    <name type="scientific">marine metagenome</name>
    <dbReference type="NCBI Taxonomy" id="408172"/>
    <lineage>
        <taxon>unclassified sequences</taxon>
        <taxon>metagenomes</taxon>
        <taxon>ecological metagenomes</taxon>
    </lineage>
</organism>
<reference evidence="1" key="1">
    <citation type="submission" date="2018-05" db="EMBL/GenBank/DDBJ databases">
        <authorList>
            <person name="Lanie J.A."/>
            <person name="Ng W.-L."/>
            <person name="Kazmierczak K.M."/>
            <person name="Andrzejewski T.M."/>
            <person name="Davidsen T.M."/>
            <person name="Wayne K.J."/>
            <person name="Tettelin H."/>
            <person name="Glass J.I."/>
            <person name="Rusch D."/>
            <person name="Podicherti R."/>
            <person name="Tsui H.-C.T."/>
            <person name="Winkler M.E."/>
        </authorList>
    </citation>
    <scope>NUCLEOTIDE SEQUENCE</scope>
</reference>